<evidence type="ECO:0000256" key="7">
    <source>
        <dbReference type="ARBA" id="ARBA00014177"/>
    </source>
</evidence>
<sequence>MASSTIESSLGTLNKDSFVSLLSKLIGESKFVQNNPPELIPQEDRIVNHVLDSLRPYSTESGGGPLVINHVAYHSGRGNLIVEYPGSVPGKIVSFVGMHMDVVTANPDEWEFDPFSLSIDGDKLRGRGTTDCLGHVALVTELMKRLGETKPVLKQSVVAVFIASEENSSIPGVGVDMLVKDKLLDKLKSGPLFWIDTADKQPCIGTGGMIPWKLHVTGKLFHSGLAHKAINAMELGMEALKEIQSRFYRDFPPHEQEKVYGFATPSTMKPTQWSYPGGGINQIPGDCTVSGDVRLTPFYDVKEVMKKLQEYVDDINTNIEKLATRGPVSKYVLPEENLRGRLTLSFDEASAGVACNLDSRGFHVLCKATEEVVGHVKPYSITGTLPLIRDLKDEGFDVQTSGYGLMATYHAKNEYCLLTDMCQGFDVFVKIISQLEQD</sequence>
<dbReference type="InterPro" id="IPR011650">
    <property type="entry name" value="Peptidase_M20_dimer"/>
</dbReference>
<dbReference type="InterPro" id="IPR050072">
    <property type="entry name" value="Peptidase_M20A"/>
</dbReference>
<dbReference type="InterPro" id="IPR036264">
    <property type="entry name" value="Bact_exopeptidase_dim_dom"/>
</dbReference>
<dbReference type="EC" id="3.5.1.16" evidence="6"/>
<evidence type="ECO:0000256" key="13">
    <source>
        <dbReference type="ARBA" id="ARBA00023285"/>
    </source>
</evidence>
<comment type="cofactor">
    <cofactor evidence="1">
        <name>Co(2+)</name>
        <dbReference type="ChEBI" id="CHEBI:48828"/>
    </cofactor>
</comment>
<dbReference type="RefSeq" id="XP_018483855.1">
    <property type="nucleotide sequence ID" value="XM_018628353.2"/>
</dbReference>
<evidence type="ECO:0000259" key="16">
    <source>
        <dbReference type="Pfam" id="PF07687"/>
    </source>
</evidence>
<dbReference type="OrthoDB" id="7832001at2759"/>
<dbReference type="InterPro" id="IPR002933">
    <property type="entry name" value="Peptidase_M20"/>
</dbReference>
<evidence type="ECO:0000256" key="3">
    <source>
        <dbReference type="ARBA" id="ARBA00004867"/>
    </source>
</evidence>
<dbReference type="PANTHER" id="PTHR43808:SF3">
    <property type="entry name" value="ACETYLORNITHINE DEACETYLASE"/>
    <property type="match status" value="1"/>
</dbReference>
<reference evidence="18" key="2">
    <citation type="submission" date="2025-08" db="UniProtKB">
        <authorList>
            <consortium name="RefSeq"/>
        </authorList>
    </citation>
    <scope>IDENTIFICATION</scope>
    <source>
        <tissue evidence="18">Leaf</tissue>
    </source>
</reference>
<keyword evidence="12" id="KW-0862">Zinc</keyword>
<evidence type="ECO:0000256" key="15">
    <source>
        <dbReference type="ARBA" id="ARBA00081906"/>
    </source>
</evidence>
<protein>
    <recommendedName>
        <fullName evidence="7">Acetylornithine deacetylase</fullName>
        <ecNumber evidence="6">3.5.1.16</ecNumber>
    </recommendedName>
    <alternativeName>
        <fullName evidence="15">N-acetylornithinase</fullName>
    </alternativeName>
</protein>
<dbReference type="FunFam" id="3.30.70.360:FF:000032">
    <property type="entry name" value="Peptidase M20/M25/M40 family protein"/>
    <property type="match status" value="1"/>
</dbReference>
<dbReference type="Gene3D" id="3.30.70.360">
    <property type="match status" value="1"/>
</dbReference>
<dbReference type="AlphaFoldDB" id="A0A6J0NH22"/>
<keyword evidence="8" id="KW-0055">Arginine biosynthesis</keyword>
<dbReference type="SUPFAM" id="SSF55031">
    <property type="entry name" value="Bacterial exopeptidase dimerisation domain"/>
    <property type="match status" value="1"/>
</dbReference>
<feature type="domain" description="Peptidase M20 dimerisation" evidence="16">
    <location>
        <begin position="204"/>
        <end position="316"/>
    </location>
</feature>
<evidence type="ECO:0000256" key="11">
    <source>
        <dbReference type="ARBA" id="ARBA00022801"/>
    </source>
</evidence>
<dbReference type="Proteomes" id="UP000504610">
    <property type="component" value="Chromosome 4"/>
</dbReference>
<proteinExistence type="inferred from homology"/>
<dbReference type="FunFam" id="3.40.630.10:FF:000119">
    <property type="entry name" value="Acetylornithine deacetylase, putative"/>
    <property type="match status" value="1"/>
</dbReference>
<evidence type="ECO:0000313" key="17">
    <source>
        <dbReference type="Proteomes" id="UP000504610"/>
    </source>
</evidence>
<evidence type="ECO:0000256" key="1">
    <source>
        <dbReference type="ARBA" id="ARBA00001941"/>
    </source>
</evidence>
<keyword evidence="13" id="KW-0170">Cobalt</keyword>
<dbReference type="PANTHER" id="PTHR43808">
    <property type="entry name" value="ACETYLORNITHINE DEACETYLASE"/>
    <property type="match status" value="1"/>
</dbReference>
<comment type="catalytic activity">
    <reaction evidence="14">
        <text>N(2)-acetyl-L-ornithine + H2O = L-ornithine + acetate</text>
        <dbReference type="Rhea" id="RHEA:15941"/>
        <dbReference type="ChEBI" id="CHEBI:15377"/>
        <dbReference type="ChEBI" id="CHEBI:30089"/>
        <dbReference type="ChEBI" id="CHEBI:46911"/>
        <dbReference type="ChEBI" id="CHEBI:57805"/>
        <dbReference type="EC" id="3.5.1.16"/>
    </reaction>
</comment>
<keyword evidence="11" id="KW-0378">Hydrolase</keyword>
<accession>A0A6J0NH22</accession>
<reference evidence="17" key="1">
    <citation type="journal article" date="2019" name="Database">
        <title>The radish genome database (RadishGD): an integrated information resource for radish genomics.</title>
        <authorList>
            <person name="Yu H.J."/>
            <person name="Baek S."/>
            <person name="Lee Y.J."/>
            <person name="Cho A."/>
            <person name="Mun J.H."/>
        </authorList>
    </citation>
    <scope>NUCLEOTIDE SEQUENCE [LARGE SCALE GENOMIC DNA]</scope>
    <source>
        <strain evidence="17">cv. WK10039</strain>
    </source>
</reference>
<evidence type="ECO:0000256" key="10">
    <source>
        <dbReference type="ARBA" id="ARBA00022723"/>
    </source>
</evidence>
<evidence type="ECO:0000256" key="6">
    <source>
        <dbReference type="ARBA" id="ARBA00011916"/>
    </source>
</evidence>
<evidence type="ECO:0000256" key="14">
    <source>
        <dbReference type="ARBA" id="ARBA00050532"/>
    </source>
</evidence>
<comment type="similarity">
    <text evidence="4">Belongs to the peptidase M20A family. ArgE subfamily.</text>
</comment>
<comment type="subunit">
    <text evidence="5">Homodimer.</text>
</comment>
<evidence type="ECO:0000256" key="2">
    <source>
        <dbReference type="ARBA" id="ARBA00001947"/>
    </source>
</evidence>
<dbReference type="CDD" id="cd08012">
    <property type="entry name" value="M20_ArgE-related"/>
    <property type="match status" value="1"/>
</dbReference>
<name>A0A6J0NH22_RAPSA</name>
<dbReference type="GO" id="GO:0006526">
    <property type="term" value="P:L-arginine biosynthetic process"/>
    <property type="evidence" value="ECO:0007669"/>
    <property type="project" value="UniProtKB-KW"/>
</dbReference>
<dbReference type="SUPFAM" id="SSF53187">
    <property type="entry name" value="Zn-dependent exopeptidases"/>
    <property type="match status" value="1"/>
</dbReference>
<comment type="cofactor">
    <cofactor evidence="2">
        <name>Zn(2+)</name>
        <dbReference type="ChEBI" id="CHEBI:29105"/>
    </cofactor>
</comment>
<dbReference type="Pfam" id="PF01546">
    <property type="entry name" value="Peptidase_M20"/>
    <property type="match status" value="1"/>
</dbReference>
<keyword evidence="17" id="KW-1185">Reference proteome</keyword>
<comment type="pathway">
    <text evidence="3">Amino-acid biosynthesis; L-arginine biosynthesis; L-ornithine from N(2)-acetyl-L-ornithine (linear): step 1/1.</text>
</comment>
<keyword evidence="10" id="KW-0479">Metal-binding</keyword>
<evidence type="ECO:0000256" key="9">
    <source>
        <dbReference type="ARBA" id="ARBA00022605"/>
    </source>
</evidence>
<evidence type="ECO:0000256" key="4">
    <source>
        <dbReference type="ARBA" id="ARBA00005691"/>
    </source>
</evidence>
<dbReference type="KEGG" id="rsz:108854725"/>
<dbReference type="GeneID" id="108854725"/>
<dbReference type="GO" id="GO:0008777">
    <property type="term" value="F:acetylornithine deacetylase activity"/>
    <property type="evidence" value="ECO:0007669"/>
    <property type="project" value="UniProtKB-EC"/>
</dbReference>
<dbReference type="Pfam" id="PF07687">
    <property type="entry name" value="M20_dimer"/>
    <property type="match status" value="1"/>
</dbReference>
<dbReference type="GO" id="GO:0046872">
    <property type="term" value="F:metal ion binding"/>
    <property type="evidence" value="ECO:0007669"/>
    <property type="project" value="UniProtKB-KW"/>
</dbReference>
<evidence type="ECO:0000256" key="8">
    <source>
        <dbReference type="ARBA" id="ARBA00022571"/>
    </source>
</evidence>
<dbReference type="Gene3D" id="3.40.630.10">
    <property type="entry name" value="Zn peptidases"/>
    <property type="match status" value="1"/>
</dbReference>
<organism evidence="17 18">
    <name type="scientific">Raphanus sativus</name>
    <name type="common">Radish</name>
    <name type="synonym">Raphanus raphanistrum var. sativus</name>
    <dbReference type="NCBI Taxonomy" id="3726"/>
    <lineage>
        <taxon>Eukaryota</taxon>
        <taxon>Viridiplantae</taxon>
        <taxon>Streptophyta</taxon>
        <taxon>Embryophyta</taxon>
        <taxon>Tracheophyta</taxon>
        <taxon>Spermatophyta</taxon>
        <taxon>Magnoliopsida</taxon>
        <taxon>eudicotyledons</taxon>
        <taxon>Gunneridae</taxon>
        <taxon>Pentapetalae</taxon>
        <taxon>rosids</taxon>
        <taxon>malvids</taxon>
        <taxon>Brassicales</taxon>
        <taxon>Brassicaceae</taxon>
        <taxon>Brassiceae</taxon>
        <taxon>Raphanus</taxon>
    </lineage>
</organism>
<keyword evidence="9" id="KW-0028">Amino-acid biosynthesis</keyword>
<evidence type="ECO:0000256" key="5">
    <source>
        <dbReference type="ARBA" id="ARBA00011738"/>
    </source>
</evidence>
<evidence type="ECO:0000256" key="12">
    <source>
        <dbReference type="ARBA" id="ARBA00022833"/>
    </source>
</evidence>
<evidence type="ECO:0000313" key="18">
    <source>
        <dbReference type="RefSeq" id="XP_018483855.1"/>
    </source>
</evidence>
<gene>
    <name evidence="18" type="primary">LOC108854725</name>
</gene>